<reference evidence="2" key="1">
    <citation type="submission" date="2022-08" db="EMBL/GenBank/DDBJ databases">
        <authorList>
            <consortium name="DOE Joint Genome Institute"/>
            <person name="Min B."/>
            <person name="Riley R."/>
            <person name="Sierra-Patev S."/>
            <person name="Naranjo-Ortiz M."/>
            <person name="Looney B."/>
            <person name="Konkel Z."/>
            <person name="Slot J.C."/>
            <person name="Sakamoto Y."/>
            <person name="Steenwyk J.L."/>
            <person name="Rokas A."/>
            <person name="Carro J."/>
            <person name="Camarero S."/>
            <person name="Ferreira P."/>
            <person name="Molpeceres G."/>
            <person name="Ruiz-Duenas F.J."/>
            <person name="Serrano A."/>
            <person name="Henrissat B."/>
            <person name="Drula E."/>
            <person name="Hughes K.W."/>
            <person name="Mata J.L."/>
            <person name="Ishikawa N.K."/>
            <person name="Vargas-Isla R."/>
            <person name="Ushijima S."/>
            <person name="Smith C.A."/>
            <person name="Ahrendt S."/>
            <person name="Andreopoulos W."/>
            <person name="He G."/>
            <person name="Labutti K."/>
            <person name="Lipzen A."/>
            <person name="Ng V."/>
            <person name="Sandor L."/>
            <person name="Barry K."/>
            <person name="Martinez A.T."/>
            <person name="Xiao Y."/>
            <person name="Gibbons J.G."/>
            <person name="Terashima K."/>
            <person name="Hibbett D.S."/>
            <person name="Grigoriev I.V."/>
        </authorList>
    </citation>
    <scope>NUCLEOTIDE SEQUENCE</scope>
    <source>
        <strain evidence="2">Sp2 HRB7682 ss15</strain>
    </source>
</reference>
<dbReference type="InterPro" id="IPR001810">
    <property type="entry name" value="F-box_dom"/>
</dbReference>
<name>A0A9W9B251_9AGAR</name>
<dbReference type="SMART" id="SM00256">
    <property type="entry name" value="FBOX"/>
    <property type="match status" value="1"/>
</dbReference>
<feature type="domain" description="F-box" evidence="1">
    <location>
        <begin position="10"/>
        <end position="56"/>
    </location>
</feature>
<evidence type="ECO:0000259" key="1">
    <source>
        <dbReference type="PROSITE" id="PS50181"/>
    </source>
</evidence>
<dbReference type="AlphaFoldDB" id="A0A9W9B251"/>
<sequence>MNSASTAQRLKLLQDLPLDVLLELISFLPVPDALSLVSTSQRLHILRSNHSFWHILVQTLRHSSIPLACPSFVDWTQNLKTLALRTLQRQQLLSSPSPRPVRVSKYLGYTRDIESISPISGTNLYLTCDSTDGRAKCWDLTKGTVLSEIFIGRNILAKSTLSAEKGRFLVCLLVAETTHEFVATSVVVLRLDYDVLINNSPSLSYSYSNVQLSVLHRSSLDATFPAMYPSCAINDQGLIVITKMATSIHLIAINVNTDVKYVIETDLTELELDSIDLSFSEKDLIITASNSRSSWMYRCSKDNLPYSDSDATGSRQELKLLSSSIDMLSPTTTLSYERCGFYASGIRTTNSSTTSPKNRLATTAYYVTQCGREQYTECCFWDFDLAQTDGVIHTQAAHQCRLPGLQFFEVPCSGSESGAWGVFICDVDLDMDGVYADHDFEVDVGVELTAANVARNTGFARTAHLPIDSDNSKPEIFLVHYDASTRTSSVHRPVLPKSFPDFCESRLVPPPYSWVNDIKSIEFDERLGIIYIMMEGLEGGVLCGIEFL</sequence>
<organism evidence="2 3">
    <name type="scientific">Lentinula lateritia</name>
    <dbReference type="NCBI Taxonomy" id="40482"/>
    <lineage>
        <taxon>Eukaryota</taxon>
        <taxon>Fungi</taxon>
        <taxon>Dikarya</taxon>
        <taxon>Basidiomycota</taxon>
        <taxon>Agaricomycotina</taxon>
        <taxon>Agaricomycetes</taxon>
        <taxon>Agaricomycetidae</taxon>
        <taxon>Agaricales</taxon>
        <taxon>Marasmiineae</taxon>
        <taxon>Omphalotaceae</taxon>
        <taxon>Lentinula</taxon>
    </lineage>
</organism>
<dbReference type="PROSITE" id="PS50181">
    <property type="entry name" value="FBOX"/>
    <property type="match status" value="1"/>
</dbReference>
<gene>
    <name evidence="2" type="ORF">C8J55DRAFT_483757</name>
</gene>
<dbReference type="Pfam" id="PF00646">
    <property type="entry name" value="F-box"/>
    <property type="match status" value="1"/>
</dbReference>
<proteinExistence type="predicted"/>
<accession>A0A9W9B251</accession>
<comment type="caution">
    <text evidence="2">The sequence shown here is derived from an EMBL/GenBank/DDBJ whole genome shotgun (WGS) entry which is preliminary data.</text>
</comment>
<evidence type="ECO:0000313" key="2">
    <source>
        <dbReference type="EMBL" id="KAJ4495746.1"/>
    </source>
</evidence>
<dbReference type="SUPFAM" id="SSF81383">
    <property type="entry name" value="F-box domain"/>
    <property type="match status" value="1"/>
</dbReference>
<dbReference type="InterPro" id="IPR036047">
    <property type="entry name" value="F-box-like_dom_sf"/>
</dbReference>
<dbReference type="EMBL" id="JANVFS010000001">
    <property type="protein sequence ID" value="KAJ4495746.1"/>
    <property type="molecule type" value="Genomic_DNA"/>
</dbReference>
<dbReference type="Proteomes" id="UP001150238">
    <property type="component" value="Unassembled WGS sequence"/>
</dbReference>
<reference evidence="2" key="2">
    <citation type="journal article" date="2023" name="Proc. Natl. Acad. Sci. U.S.A.">
        <title>A global phylogenomic analysis of the shiitake genus Lentinula.</title>
        <authorList>
            <person name="Sierra-Patev S."/>
            <person name="Min B."/>
            <person name="Naranjo-Ortiz M."/>
            <person name="Looney B."/>
            <person name="Konkel Z."/>
            <person name="Slot J.C."/>
            <person name="Sakamoto Y."/>
            <person name="Steenwyk J.L."/>
            <person name="Rokas A."/>
            <person name="Carro J."/>
            <person name="Camarero S."/>
            <person name="Ferreira P."/>
            <person name="Molpeceres G."/>
            <person name="Ruiz-Duenas F.J."/>
            <person name="Serrano A."/>
            <person name="Henrissat B."/>
            <person name="Drula E."/>
            <person name="Hughes K.W."/>
            <person name="Mata J.L."/>
            <person name="Ishikawa N.K."/>
            <person name="Vargas-Isla R."/>
            <person name="Ushijima S."/>
            <person name="Smith C.A."/>
            <person name="Donoghue J."/>
            <person name="Ahrendt S."/>
            <person name="Andreopoulos W."/>
            <person name="He G."/>
            <person name="LaButti K."/>
            <person name="Lipzen A."/>
            <person name="Ng V."/>
            <person name="Riley R."/>
            <person name="Sandor L."/>
            <person name="Barry K."/>
            <person name="Martinez A.T."/>
            <person name="Xiao Y."/>
            <person name="Gibbons J.G."/>
            <person name="Terashima K."/>
            <person name="Grigoriev I.V."/>
            <person name="Hibbett D."/>
        </authorList>
    </citation>
    <scope>NUCLEOTIDE SEQUENCE</scope>
    <source>
        <strain evidence="2">Sp2 HRB7682 ss15</strain>
    </source>
</reference>
<evidence type="ECO:0000313" key="3">
    <source>
        <dbReference type="Proteomes" id="UP001150238"/>
    </source>
</evidence>
<protein>
    <recommendedName>
        <fullName evidence="1">F-box domain-containing protein</fullName>
    </recommendedName>
</protein>